<keyword evidence="2" id="KW-1185">Reference proteome</keyword>
<protein>
    <submittedName>
        <fullName evidence="1">Uncharacterized protein</fullName>
    </submittedName>
</protein>
<dbReference type="Proteomes" id="UP000014417">
    <property type="component" value="Unassembled WGS sequence"/>
</dbReference>
<sequence>MLGLTARQVRRLTVPGAPLEASRRDPILIDAEKVAAFKRSREGVRND</sequence>
<dbReference type="AlphaFoldDB" id="S2W0L7"/>
<evidence type="ECO:0000313" key="2">
    <source>
        <dbReference type="Proteomes" id="UP000014417"/>
    </source>
</evidence>
<reference evidence="1 2" key="1">
    <citation type="submission" date="2013-04" db="EMBL/GenBank/DDBJ databases">
        <title>The Genome Sequence of Propionimicrobium lymphophilum ACS-093-V-SCH5.</title>
        <authorList>
            <consortium name="The Broad Institute Genomics Platform"/>
            <person name="Earl A."/>
            <person name="Ward D."/>
            <person name="Feldgarden M."/>
            <person name="Gevers D."/>
            <person name="Saerens B."/>
            <person name="Vaneechoutte M."/>
            <person name="Walker B."/>
            <person name="Young S."/>
            <person name="Zeng Q."/>
            <person name="Gargeya S."/>
            <person name="Fitzgerald M."/>
            <person name="Haas B."/>
            <person name="Abouelleil A."/>
            <person name="Allen A.W."/>
            <person name="Alvarado L."/>
            <person name="Arachchi H.M."/>
            <person name="Berlin A.M."/>
            <person name="Chapman S.B."/>
            <person name="Gainer-Dewar J."/>
            <person name="Goldberg J."/>
            <person name="Griggs A."/>
            <person name="Gujja S."/>
            <person name="Hansen M."/>
            <person name="Howarth C."/>
            <person name="Imamovic A."/>
            <person name="Ireland A."/>
            <person name="Larimer J."/>
            <person name="McCowan C."/>
            <person name="Murphy C."/>
            <person name="Pearson M."/>
            <person name="Poon T.W."/>
            <person name="Priest M."/>
            <person name="Roberts A."/>
            <person name="Saif S."/>
            <person name="Shea T."/>
            <person name="Sisk P."/>
            <person name="Sykes S."/>
            <person name="Wortman J."/>
            <person name="Nusbaum C."/>
            <person name="Birren B."/>
        </authorList>
    </citation>
    <scope>NUCLEOTIDE SEQUENCE [LARGE SCALE GENOMIC DNA]</scope>
    <source>
        <strain evidence="1 2">ACS-093-V-SCH5</strain>
    </source>
</reference>
<dbReference type="HOGENOM" id="CLU_3171968_0_0_11"/>
<organism evidence="1 2">
    <name type="scientific">Propionimicrobium lymphophilum ACS-093-V-SCH5</name>
    <dbReference type="NCBI Taxonomy" id="883161"/>
    <lineage>
        <taxon>Bacteria</taxon>
        <taxon>Bacillati</taxon>
        <taxon>Actinomycetota</taxon>
        <taxon>Actinomycetes</taxon>
        <taxon>Propionibacteriales</taxon>
        <taxon>Propionibacteriaceae</taxon>
        <taxon>Propionimicrobium</taxon>
    </lineage>
</organism>
<dbReference type="EMBL" id="AGZR01000009">
    <property type="protein sequence ID" value="EPD31905.1"/>
    <property type="molecule type" value="Genomic_DNA"/>
</dbReference>
<gene>
    <name evidence="1" type="ORF">HMPREF9306_01461</name>
</gene>
<evidence type="ECO:0000313" key="1">
    <source>
        <dbReference type="EMBL" id="EPD31905.1"/>
    </source>
</evidence>
<comment type="caution">
    <text evidence="1">The sequence shown here is derived from an EMBL/GenBank/DDBJ whole genome shotgun (WGS) entry which is preliminary data.</text>
</comment>
<proteinExistence type="predicted"/>
<accession>S2W0L7</accession>
<name>S2W0L7_9ACTN</name>
<dbReference type="RefSeq" id="WP_016456287.1">
    <property type="nucleotide sequence ID" value="NZ_KE150269.1"/>
</dbReference>
<dbReference type="STRING" id="883161.HMPREF9306_01461"/>